<dbReference type="PANTHER" id="PTHR31836:SF21">
    <property type="entry name" value="EXPANSIN-LIKE PROTEIN 7"/>
    <property type="match status" value="1"/>
</dbReference>
<keyword evidence="1" id="KW-0732">Signal</keyword>
<dbReference type="InterPro" id="IPR009009">
    <property type="entry name" value="RlpA-like_DPBB"/>
</dbReference>
<dbReference type="AlphaFoldDB" id="A0AAD5HH19"/>
<dbReference type="EMBL" id="MU620902">
    <property type="protein sequence ID" value="KAI8582151.1"/>
    <property type="molecule type" value="Genomic_DNA"/>
</dbReference>
<name>A0AAD5HH19_UMBRA</name>
<dbReference type="PANTHER" id="PTHR31836">
    <property type="match status" value="1"/>
</dbReference>
<reference evidence="3" key="2">
    <citation type="journal article" date="2022" name="Proc. Natl. Acad. Sci. U.S.A.">
        <title>Diploid-dominant life cycles characterize the early evolution of Fungi.</title>
        <authorList>
            <person name="Amses K.R."/>
            <person name="Simmons D.R."/>
            <person name="Longcore J.E."/>
            <person name="Mondo S.J."/>
            <person name="Seto K."/>
            <person name="Jeronimo G.H."/>
            <person name="Bonds A.E."/>
            <person name="Quandt C.A."/>
            <person name="Davis W.J."/>
            <person name="Chang Y."/>
            <person name="Federici B.A."/>
            <person name="Kuo A."/>
            <person name="LaButti K."/>
            <person name="Pangilinan J."/>
            <person name="Andreopoulos W."/>
            <person name="Tritt A."/>
            <person name="Riley R."/>
            <person name="Hundley H."/>
            <person name="Johnson J."/>
            <person name="Lipzen A."/>
            <person name="Barry K."/>
            <person name="Lang B.F."/>
            <person name="Cuomo C.A."/>
            <person name="Buchler N.E."/>
            <person name="Grigoriev I.V."/>
            <person name="Spatafora J.W."/>
            <person name="Stajich J.E."/>
            <person name="James T.Y."/>
        </authorList>
    </citation>
    <scope>NUCLEOTIDE SEQUENCE</scope>
    <source>
        <strain evidence="3">AG</strain>
    </source>
</reference>
<dbReference type="Proteomes" id="UP001206595">
    <property type="component" value="Unassembled WGS sequence"/>
</dbReference>
<gene>
    <name evidence="3" type="ORF">K450DRAFT_171438</name>
</gene>
<dbReference type="CDD" id="cd22272">
    <property type="entry name" value="DPBB_EXLX1-like"/>
    <property type="match status" value="1"/>
</dbReference>
<accession>A0AAD5HH19</accession>
<organism evidence="3 4">
    <name type="scientific">Umbelopsis ramanniana AG</name>
    <dbReference type="NCBI Taxonomy" id="1314678"/>
    <lineage>
        <taxon>Eukaryota</taxon>
        <taxon>Fungi</taxon>
        <taxon>Fungi incertae sedis</taxon>
        <taxon>Mucoromycota</taxon>
        <taxon>Mucoromycotina</taxon>
        <taxon>Umbelopsidomycetes</taxon>
        <taxon>Umbelopsidales</taxon>
        <taxon>Umbelopsidaceae</taxon>
        <taxon>Umbelopsis</taxon>
    </lineage>
</organism>
<evidence type="ECO:0000256" key="1">
    <source>
        <dbReference type="ARBA" id="ARBA00022729"/>
    </source>
</evidence>
<protein>
    <recommendedName>
        <fullName evidence="2">RlpA-like protein double-psi beta-barrel domain-containing protein</fullName>
    </recommendedName>
</protein>
<evidence type="ECO:0000259" key="2">
    <source>
        <dbReference type="Pfam" id="PF03330"/>
    </source>
</evidence>
<feature type="non-terminal residue" evidence="3">
    <location>
        <position position="99"/>
    </location>
</feature>
<dbReference type="Gene3D" id="2.40.40.10">
    <property type="entry name" value="RlpA-like domain"/>
    <property type="match status" value="1"/>
</dbReference>
<keyword evidence="4" id="KW-1185">Reference proteome</keyword>
<dbReference type="InterPro" id="IPR036908">
    <property type="entry name" value="RlpA-like_sf"/>
</dbReference>
<evidence type="ECO:0000313" key="4">
    <source>
        <dbReference type="Proteomes" id="UP001206595"/>
    </source>
</evidence>
<dbReference type="Pfam" id="PF03330">
    <property type="entry name" value="DPBB_1"/>
    <property type="match status" value="1"/>
</dbReference>
<dbReference type="InterPro" id="IPR051477">
    <property type="entry name" value="Expansin_CellWall"/>
</dbReference>
<dbReference type="GeneID" id="75909494"/>
<feature type="domain" description="RlpA-like protein double-psi beta-barrel" evidence="2">
    <location>
        <begin position="44"/>
        <end position="95"/>
    </location>
</feature>
<evidence type="ECO:0000313" key="3">
    <source>
        <dbReference type="EMBL" id="KAI8582151.1"/>
    </source>
</evidence>
<proteinExistence type="predicted"/>
<comment type="caution">
    <text evidence="3">The sequence shown here is derived from an EMBL/GenBank/DDBJ whole genome shotgun (WGS) entry which is preliminary data.</text>
</comment>
<dbReference type="SUPFAM" id="SSF50685">
    <property type="entry name" value="Barwin-like endoglucanases"/>
    <property type="match status" value="1"/>
</dbReference>
<reference evidence="3" key="1">
    <citation type="submission" date="2021-06" db="EMBL/GenBank/DDBJ databases">
        <authorList>
            <consortium name="DOE Joint Genome Institute"/>
            <person name="Mondo S.J."/>
            <person name="Amses K.R."/>
            <person name="Simmons D.R."/>
            <person name="Longcore J.E."/>
            <person name="Seto K."/>
            <person name="Alves G.H."/>
            <person name="Bonds A.E."/>
            <person name="Quandt C.A."/>
            <person name="Davis W.J."/>
            <person name="Chang Y."/>
            <person name="Letcher P.M."/>
            <person name="Powell M.J."/>
            <person name="Kuo A."/>
            <person name="Labutti K."/>
            <person name="Pangilinan J."/>
            <person name="Andreopoulos W."/>
            <person name="Tritt A."/>
            <person name="Riley R."/>
            <person name="Hundley H."/>
            <person name="Johnson J."/>
            <person name="Lipzen A."/>
            <person name="Barry K."/>
            <person name="Berbee M.L."/>
            <person name="Buchler N.E."/>
            <person name="Grigoriev I.V."/>
            <person name="Spatafora J.W."/>
            <person name="Stajich J.E."/>
            <person name="James T.Y."/>
        </authorList>
    </citation>
    <scope>NUCLEOTIDE SEQUENCE</scope>
    <source>
        <strain evidence="3">AG</strain>
    </source>
</reference>
<dbReference type="RefSeq" id="XP_051447155.1">
    <property type="nucleotide sequence ID" value="XM_051584144.1"/>
</dbReference>
<sequence length="99" mass="10498">YSGDGTYYAPGLGSCGHDNKDTDMIAALNAPQMGSYPNPNNNPNCGKYAKVTGPKGTVRVKIVDTCPPCLSGSLDLSPAAFVKIANLAQGRVNIHWEWD</sequence>